<dbReference type="EMBL" id="CP004353">
    <property type="protein sequence ID" value="AHI22611.1"/>
    <property type="molecule type" value="Genomic_DNA"/>
</dbReference>
<protein>
    <recommendedName>
        <fullName evidence="1">GmrSD restriction endonucleases N-terminal domain-containing protein</fullName>
    </recommendedName>
</protein>
<dbReference type="PATRIC" id="fig|1224164.3.peg.1230"/>
<dbReference type="eggNOG" id="COG1479">
    <property type="taxonomic scope" value="Bacteria"/>
</dbReference>
<evidence type="ECO:0000259" key="1">
    <source>
        <dbReference type="Pfam" id="PF03235"/>
    </source>
</evidence>
<dbReference type="KEGG" id="cvt:B843_06130"/>
<sequence length="605" mass="67372">MAFSTPSYDLIDLFNRIDRGDLQLPDFQRSFRWDVDRIRSLLVTVLRGYPMGSFMALDVRNEVPRFKSRPVEGAPDTGENPGLLLLDGQQRLTTLYQCLRGDGIVESTDFRNKKVRRKFYVDVNKAVSADVLPDEAVIATDPEGNIKTHFAPEIPGGLVNRAAELAAGLLPISELLSDAGTDLLFDLADGAEEGARERTKRFNNAVLKPLVRYSVPMIRLDRGTAREGIGSIFAQANSHGLQMDVFELLTAVFKLEDEGFSLREDWKKTEAELRQFPALDGIGRTEFLTAVALYVTAKKGHPDAHREAIVNLTLAEFVEASAVMRAAFNETAEFMIARCMHTTSQVPYAAQLIPLSVIIALLTEDPRVFAQQQAWDRLNCWFWCGVFGELYGAPTAVVRAATDVAEVTAWIRSVVDNGGNAPLPRSVRDATFIESRLLSAGPNSGLYKGIYALLMGRGARDWRTGSVFDRTTFSSMGVHFRQIFPARWCEDNGIDPVLAESVLNRTPMGRRTHVMVEDSSPARYLIRLQSKSLMDDAEFDSVLASHLIDPHLLLSAQAEEFFRDRRRRFVEMIEQAMDATAVRDVNESDLRAGEEGPAAFAEDQA</sequence>
<gene>
    <name evidence="2" type="ORF">B843_06130</name>
</gene>
<evidence type="ECO:0000313" key="3">
    <source>
        <dbReference type="Proteomes" id="UP000019222"/>
    </source>
</evidence>
<reference evidence="2 3" key="1">
    <citation type="submission" date="2013-02" db="EMBL/GenBank/DDBJ databases">
        <title>The complete genome sequence of Corynebacterium vitaeruminis DSM 20294.</title>
        <authorList>
            <person name="Ruckert C."/>
            <person name="Albersmeier A."/>
            <person name="Kalinowski J."/>
        </authorList>
    </citation>
    <scope>NUCLEOTIDE SEQUENCE [LARGE SCALE GENOMIC DNA]</scope>
    <source>
        <strain evidence="3">ATCC 10234</strain>
    </source>
</reference>
<dbReference type="Pfam" id="PF03235">
    <property type="entry name" value="GmrSD_N"/>
    <property type="match status" value="1"/>
</dbReference>
<evidence type="ECO:0000313" key="2">
    <source>
        <dbReference type="EMBL" id="AHI22611.1"/>
    </source>
</evidence>
<dbReference type="PANTHER" id="PTHR37292:SF2">
    <property type="entry name" value="DUF262 DOMAIN-CONTAINING PROTEIN"/>
    <property type="match status" value="1"/>
</dbReference>
<name>W5Y048_9CORY</name>
<feature type="domain" description="GmrSD restriction endonucleases N-terminal" evidence="1">
    <location>
        <begin position="11"/>
        <end position="253"/>
    </location>
</feature>
<dbReference type="HOGENOM" id="CLU_021082_0_0_11"/>
<dbReference type="eggNOG" id="COG3472">
    <property type="taxonomic scope" value="Bacteria"/>
</dbReference>
<dbReference type="InterPro" id="IPR004919">
    <property type="entry name" value="GmrSD_N"/>
</dbReference>
<keyword evidence="3" id="KW-1185">Reference proteome</keyword>
<dbReference type="AlphaFoldDB" id="W5Y048"/>
<dbReference type="RefSeq" id="WP_025252642.1">
    <property type="nucleotide sequence ID" value="NZ_CP004353.1"/>
</dbReference>
<accession>W5Y048</accession>
<dbReference type="Proteomes" id="UP000019222">
    <property type="component" value="Chromosome"/>
</dbReference>
<dbReference type="PANTHER" id="PTHR37292">
    <property type="entry name" value="VNG6097C"/>
    <property type="match status" value="1"/>
</dbReference>
<organism evidence="2 3">
    <name type="scientific">Corynebacterium vitaeruminis DSM 20294</name>
    <dbReference type="NCBI Taxonomy" id="1224164"/>
    <lineage>
        <taxon>Bacteria</taxon>
        <taxon>Bacillati</taxon>
        <taxon>Actinomycetota</taxon>
        <taxon>Actinomycetes</taxon>
        <taxon>Mycobacteriales</taxon>
        <taxon>Corynebacteriaceae</taxon>
        <taxon>Corynebacterium</taxon>
    </lineage>
</organism>
<proteinExistence type="predicted"/>
<dbReference type="STRING" id="1224164.B843_06130"/>